<feature type="compositionally biased region" description="Basic and acidic residues" evidence="1">
    <location>
        <begin position="206"/>
        <end position="218"/>
    </location>
</feature>
<keyword evidence="2" id="KW-0812">Transmembrane</keyword>
<keyword evidence="5" id="KW-1185">Reference proteome</keyword>
<evidence type="ECO:0000313" key="4">
    <source>
        <dbReference type="EMBL" id="KAL2871233.1"/>
    </source>
</evidence>
<evidence type="ECO:0000256" key="2">
    <source>
        <dbReference type="SAM" id="Phobius"/>
    </source>
</evidence>
<reference evidence="4 5" key="1">
    <citation type="submission" date="2024-07" db="EMBL/GenBank/DDBJ databases">
        <title>Section-level genome sequencing and comparative genomics of Aspergillus sections Usti and Cavernicolus.</title>
        <authorList>
            <consortium name="Lawrence Berkeley National Laboratory"/>
            <person name="Nybo J.L."/>
            <person name="Vesth T.C."/>
            <person name="Theobald S."/>
            <person name="Frisvad J.C."/>
            <person name="Larsen T.O."/>
            <person name="Kjaerboelling I."/>
            <person name="Rothschild-Mancinelli K."/>
            <person name="Lyhne E.K."/>
            <person name="Kogle M.E."/>
            <person name="Barry K."/>
            <person name="Clum A."/>
            <person name="Na H."/>
            <person name="Ledsgaard L."/>
            <person name="Lin J."/>
            <person name="Lipzen A."/>
            <person name="Kuo A."/>
            <person name="Riley R."/>
            <person name="Mondo S."/>
            <person name="Labutti K."/>
            <person name="Haridas S."/>
            <person name="Pangalinan J."/>
            <person name="Salamov A.A."/>
            <person name="Simmons B.A."/>
            <person name="Magnuson J.K."/>
            <person name="Chen J."/>
            <person name="Drula E."/>
            <person name="Henrissat B."/>
            <person name="Wiebenga A."/>
            <person name="Lubbers R.J."/>
            <person name="Gomes A.C."/>
            <person name="Macurrencykelacurrency M.R."/>
            <person name="Stajich J."/>
            <person name="Grigoriev I.V."/>
            <person name="Mortensen U.H."/>
            <person name="De Vries R.P."/>
            <person name="Baker S.E."/>
            <person name="Andersen M.R."/>
        </authorList>
    </citation>
    <scope>NUCLEOTIDE SEQUENCE [LARGE SCALE GENOMIC DNA]</scope>
    <source>
        <strain evidence="4 5">CBS 449.75</strain>
    </source>
</reference>
<evidence type="ECO:0000256" key="3">
    <source>
        <dbReference type="SAM" id="SignalP"/>
    </source>
</evidence>
<feature type="signal peptide" evidence="3">
    <location>
        <begin position="1"/>
        <end position="20"/>
    </location>
</feature>
<keyword evidence="2" id="KW-1133">Transmembrane helix</keyword>
<feature type="transmembrane region" description="Helical" evidence="2">
    <location>
        <begin position="172"/>
        <end position="194"/>
    </location>
</feature>
<name>A0ABR4M3Q6_9EURO</name>
<keyword evidence="3" id="KW-0732">Signal</keyword>
<dbReference type="GeneID" id="98140773"/>
<proteinExistence type="predicted"/>
<accession>A0ABR4M3Q6</accession>
<organism evidence="4 5">
    <name type="scientific">Aspergillus lucknowensis</name>
    <dbReference type="NCBI Taxonomy" id="176173"/>
    <lineage>
        <taxon>Eukaryota</taxon>
        <taxon>Fungi</taxon>
        <taxon>Dikarya</taxon>
        <taxon>Ascomycota</taxon>
        <taxon>Pezizomycotina</taxon>
        <taxon>Eurotiomycetes</taxon>
        <taxon>Eurotiomycetidae</taxon>
        <taxon>Eurotiales</taxon>
        <taxon>Aspergillaceae</taxon>
        <taxon>Aspergillus</taxon>
        <taxon>Aspergillus subgen. Nidulantes</taxon>
    </lineage>
</organism>
<dbReference type="RefSeq" id="XP_070890212.1">
    <property type="nucleotide sequence ID" value="XM_071025701.1"/>
</dbReference>
<gene>
    <name evidence="4" type="ORF">BJX67DRAFT_219001</name>
</gene>
<evidence type="ECO:0000256" key="1">
    <source>
        <dbReference type="SAM" id="MobiDB-lite"/>
    </source>
</evidence>
<feature type="region of interest" description="Disordered" evidence="1">
    <location>
        <begin position="202"/>
        <end position="285"/>
    </location>
</feature>
<comment type="caution">
    <text evidence="4">The sequence shown here is derived from an EMBL/GenBank/DDBJ whole genome shotgun (WGS) entry which is preliminary data.</text>
</comment>
<evidence type="ECO:0000313" key="5">
    <source>
        <dbReference type="Proteomes" id="UP001610432"/>
    </source>
</evidence>
<keyword evidence="2" id="KW-0472">Membrane</keyword>
<feature type="chain" id="PRO_5047208576" evidence="3">
    <location>
        <begin position="21"/>
        <end position="285"/>
    </location>
</feature>
<dbReference type="Proteomes" id="UP001610432">
    <property type="component" value="Unassembled WGS sequence"/>
</dbReference>
<protein>
    <submittedName>
        <fullName evidence="4">Uncharacterized protein</fullName>
    </submittedName>
</protein>
<sequence>MQANMLAFLALLLTPRAVLGDGKIFPRHRVVWTHLILSTDATQTESPNFTLVAPTEHATLQAAGGITLRWECGDLTEPLTLEMGYTTNGNFAPQVTVNPAASLSSTVVPADIITSVAPSQTAEVAFVFNYRGGQYNGGEETQLARLDAVSLVGPTDTSEDDSEWSISSEAKVGIGVGVGMGMTLFIVAVVLLCLRRRRKRRKARKEKAEEEGGEKSAEDLPPTSSDPAQPAEVEATEAPKAELGAEGEQIELDAGNQKVELDAGSKPGAFEKVEEKPEQRYELAG</sequence>
<dbReference type="EMBL" id="JBFXLQ010000004">
    <property type="protein sequence ID" value="KAL2871233.1"/>
    <property type="molecule type" value="Genomic_DNA"/>
</dbReference>
<feature type="compositionally biased region" description="Basic and acidic residues" evidence="1">
    <location>
        <begin position="259"/>
        <end position="285"/>
    </location>
</feature>